<dbReference type="Proteomes" id="UP000215224">
    <property type="component" value="Chromosome"/>
</dbReference>
<reference evidence="1 2" key="1">
    <citation type="submission" date="2016-12" db="EMBL/GenBank/DDBJ databases">
        <title>The whole genome sequencing and assembly of Bacillus cohnii DSM 6307T strain.</title>
        <authorList>
            <person name="Lee Y.-J."/>
            <person name="Yi H."/>
            <person name="Bahn Y.-S."/>
            <person name="Kim J.F."/>
            <person name="Lee D.-W."/>
        </authorList>
    </citation>
    <scope>NUCLEOTIDE SEQUENCE [LARGE SCALE GENOMIC DNA]</scope>
    <source>
        <strain evidence="1 2">DSM 6307</strain>
    </source>
</reference>
<dbReference type="Pfam" id="PF13315">
    <property type="entry name" value="DUF4085"/>
    <property type="match status" value="1"/>
</dbReference>
<dbReference type="RefSeq" id="WP_066418768.1">
    <property type="nucleotide sequence ID" value="NZ_CP018866.1"/>
</dbReference>
<name>A0A223KMY9_9BACI</name>
<keyword evidence="2" id="KW-1185">Reference proteome</keyword>
<dbReference type="KEGG" id="bcoh:BC6307_05725"/>
<gene>
    <name evidence="1" type="ORF">BC6307_05725</name>
</gene>
<dbReference type="STRING" id="1314751.GCA_001591425_03369"/>
<accession>A0A223KMY9</accession>
<evidence type="ECO:0000313" key="1">
    <source>
        <dbReference type="EMBL" id="AST90819.1"/>
    </source>
</evidence>
<dbReference type="AlphaFoldDB" id="A0A223KMY9"/>
<dbReference type="InterPro" id="IPR025144">
    <property type="entry name" value="DUF4085"/>
</dbReference>
<dbReference type="EMBL" id="CP018866">
    <property type="protein sequence ID" value="AST90819.1"/>
    <property type="molecule type" value="Genomic_DNA"/>
</dbReference>
<protein>
    <submittedName>
        <fullName evidence="1">Group-specific protein</fullName>
    </submittedName>
</protein>
<proteinExistence type="predicted"/>
<evidence type="ECO:0000313" key="2">
    <source>
        <dbReference type="Proteomes" id="UP000215224"/>
    </source>
</evidence>
<sequence>MWHISKEAKEKFLMCNLLPIQEEDEHWEIALREAEEEGEDIFTRLKEELDEVKEQLLQTLPSRFIPYVKDGTLNKPTLPKHVRDDYVQWMREADKEFEQVLDAAYEQTKMAITYLPQAVQEVFQESLHDAVIQQIIRDDKSLLLIINTDGGFSTKSLIQLHFKNVTSEDTNHPIEVGQWFIYDELQKRDNSFAFRVLFECPESEWTITMESLDANYFYRPSLYTKLRDEEKLAETTFESYVSELNSEYRYWFITPDVSCAIQSLTPNIEFENGEIEFFGKEYVVTVGNEKFSYHLDEHNPIAFIYTDIYEDPYAHLSEPVLVEDLEEAALSDNIELQVRAWNTMYGNAKELSSIINNVLLKIQMKEENEMLLSVYTNHFYKEGILAENVIEKFRDLIEFE</sequence>
<organism evidence="1 2">
    <name type="scientific">Sutcliffiella cohnii</name>
    <dbReference type="NCBI Taxonomy" id="33932"/>
    <lineage>
        <taxon>Bacteria</taxon>
        <taxon>Bacillati</taxon>
        <taxon>Bacillota</taxon>
        <taxon>Bacilli</taxon>
        <taxon>Bacillales</taxon>
        <taxon>Bacillaceae</taxon>
        <taxon>Sutcliffiella</taxon>
    </lineage>
</organism>